<protein>
    <recommendedName>
        <fullName evidence="1">ZMYND11/ZMYD8 MYND zinc finger domain-containing protein</fullName>
    </recommendedName>
</protein>
<dbReference type="InterPro" id="IPR047269">
    <property type="entry name" value="ZMY11"/>
</dbReference>
<dbReference type="GO" id="GO:0005634">
    <property type="term" value="C:nucleus"/>
    <property type="evidence" value="ECO:0007669"/>
    <property type="project" value="TreeGrafter"/>
</dbReference>
<organism evidence="2 3">
    <name type="scientific">Ciona savignyi</name>
    <name type="common">Pacific transparent sea squirt</name>
    <dbReference type="NCBI Taxonomy" id="51511"/>
    <lineage>
        <taxon>Eukaryota</taxon>
        <taxon>Metazoa</taxon>
        <taxon>Chordata</taxon>
        <taxon>Tunicata</taxon>
        <taxon>Ascidiacea</taxon>
        <taxon>Phlebobranchia</taxon>
        <taxon>Cionidae</taxon>
        <taxon>Ciona</taxon>
    </lineage>
</organism>
<reference evidence="2" key="3">
    <citation type="submission" date="2025-09" db="UniProtKB">
        <authorList>
            <consortium name="Ensembl"/>
        </authorList>
    </citation>
    <scope>IDENTIFICATION</scope>
</reference>
<dbReference type="GO" id="GO:0034243">
    <property type="term" value="P:regulation of transcription elongation by RNA polymerase II"/>
    <property type="evidence" value="ECO:0007669"/>
    <property type="project" value="InterPro"/>
</dbReference>
<reference evidence="3" key="1">
    <citation type="submission" date="2003-08" db="EMBL/GenBank/DDBJ databases">
        <authorList>
            <person name="Birren B."/>
            <person name="Nusbaum C."/>
            <person name="Abebe A."/>
            <person name="Abouelleil A."/>
            <person name="Adekoya E."/>
            <person name="Ait-zahra M."/>
            <person name="Allen N."/>
            <person name="Allen T."/>
            <person name="An P."/>
            <person name="Anderson M."/>
            <person name="Anderson S."/>
            <person name="Arachchi H."/>
            <person name="Armbruster J."/>
            <person name="Bachantsang P."/>
            <person name="Baldwin J."/>
            <person name="Barry A."/>
            <person name="Bayul T."/>
            <person name="Blitshsteyn B."/>
            <person name="Bloom T."/>
            <person name="Blye J."/>
            <person name="Boguslavskiy L."/>
            <person name="Borowsky M."/>
            <person name="Boukhgalter B."/>
            <person name="Brunache A."/>
            <person name="Butler J."/>
            <person name="Calixte N."/>
            <person name="Calvo S."/>
            <person name="Camarata J."/>
            <person name="Campo K."/>
            <person name="Chang J."/>
            <person name="Cheshatsang Y."/>
            <person name="Citroen M."/>
            <person name="Collymore A."/>
            <person name="Considine T."/>
            <person name="Cook A."/>
            <person name="Cooke P."/>
            <person name="Corum B."/>
            <person name="Cuomo C."/>
            <person name="David R."/>
            <person name="Dawoe T."/>
            <person name="Degray S."/>
            <person name="Dodge S."/>
            <person name="Dooley K."/>
            <person name="Dorje P."/>
            <person name="Dorjee K."/>
            <person name="Dorris L."/>
            <person name="Duffey N."/>
            <person name="Dupes A."/>
            <person name="Elkins T."/>
            <person name="Engels R."/>
            <person name="Erickson J."/>
            <person name="Farina A."/>
            <person name="Faro S."/>
            <person name="Ferreira P."/>
            <person name="Fischer H."/>
            <person name="Fitzgerald M."/>
            <person name="Foley K."/>
            <person name="Gage D."/>
            <person name="Galagan J."/>
            <person name="Gearin G."/>
            <person name="Gnerre S."/>
            <person name="Gnirke A."/>
            <person name="Goyette A."/>
            <person name="Graham J."/>
            <person name="Grandbois E."/>
            <person name="Gyaltsen K."/>
            <person name="Hafez N."/>
            <person name="Hagopian D."/>
            <person name="Hagos B."/>
            <person name="Hall J."/>
            <person name="Hatcher B."/>
            <person name="Heller A."/>
            <person name="Higgins H."/>
            <person name="Honan T."/>
            <person name="Horn A."/>
            <person name="Houde N."/>
            <person name="Hughes L."/>
            <person name="Hulme W."/>
            <person name="Husby E."/>
            <person name="Iliev I."/>
            <person name="Jaffe D."/>
            <person name="Jones C."/>
            <person name="Kamal M."/>
            <person name="Kamat A."/>
            <person name="Kamvysselis M."/>
            <person name="Karlsson E."/>
            <person name="Kells C."/>
            <person name="Kieu A."/>
            <person name="Kisner P."/>
            <person name="Kodira C."/>
            <person name="Kulbokas E."/>
            <person name="Labutti K."/>
            <person name="Lama D."/>
            <person name="Landers T."/>
            <person name="Leger J."/>
            <person name="Levine S."/>
            <person name="Lewis D."/>
            <person name="Lewis T."/>
            <person name="Lindblad-toh K."/>
            <person name="Liu X."/>
            <person name="Lokyitsang T."/>
            <person name="Lokyitsang Y."/>
            <person name="Lucien O."/>
            <person name="Lui A."/>
            <person name="Ma L.J."/>
            <person name="Mabbitt R."/>
            <person name="Macdonald J."/>
            <person name="Maclean C."/>
            <person name="Major J."/>
            <person name="Manning J."/>
            <person name="Marabella R."/>
            <person name="Maru K."/>
            <person name="Matthews C."/>
            <person name="Mauceli E."/>
            <person name="Mccarthy M."/>
            <person name="Mcdonough S."/>
            <person name="Mcghee T."/>
            <person name="Meldrim J."/>
            <person name="Meneus L."/>
            <person name="Mesirov J."/>
            <person name="Mihalev A."/>
            <person name="Mihova T."/>
            <person name="Mikkelsen T."/>
            <person name="Mlenga V."/>
            <person name="Moru K."/>
            <person name="Mozes J."/>
            <person name="Mulrain L."/>
            <person name="Munson G."/>
            <person name="Naylor J."/>
            <person name="Newes C."/>
            <person name="Nguyen C."/>
            <person name="Nguyen N."/>
            <person name="Nguyen T."/>
            <person name="Nicol R."/>
            <person name="Nielsen C."/>
            <person name="Nizzari M."/>
            <person name="Norbu C."/>
            <person name="Norbu N."/>
            <person name="O'donnell P."/>
            <person name="Okoawo O."/>
            <person name="O'leary S."/>
            <person name="Omotosho B."/>
            <person name="O'neill K."/>
            <person name="Osman S."/>
            <person name="Parker S."/>
            <person name="Perrin D."/>
            <person name="Phunkhang P."/>
            <person name="Piqani B."/>
            <person name="Purcell S."/>
            <person name="Rachupka T."/>
            <person name="Ramasamy U."/>
            <person name="Rameau R."/>
            <person name="Ray V."/>
            <person name="Raymond C."/>
            <person name="Retta R."/>
            <person name="Richardson S."/>
            <person name="Rise C."/>
            <person name="Rodriguez J."/>
            <person name="Rogers J."/>
            <person name="Rogov P."/>
            <person name="Rutman M."/>
            <person name="Schupbach R."/>
            <person name="Seaman C."/>
            <person name="Settipalli S."/>
            <person name="Sharpe T."/>
            <person name="Sheridan J."/>
            <person name="Sherpa N."/>
            <person name="Shi J."/>
            <person name="Smirnov S."/>
            <person name="Smith C."/>
            <person name="Sougnez C."/>
            <person name="Spencer B."/>
            <person name="Stalker J."/>
            <person name="Stange-thomann N."/>
            <person name="Stavropoulos S."/>
            <person name="Stetson K."/>
            <person name="Stone C."/>
            <person name="Stone S."/>
            <person name="Stubbs M."/>
            <person name="Talamas J."/>
            <person name="Tchuinga P."/>
            <person name="Tenzing P."/>
            <person name="Tesfaye S."/>
            <person name="Theodore J."/>
            <person name="Thoulutsang Y."/>
            <person name="Topham K."/>
            <person name="Towey S."/>
            <person name="Tsamla T."/>
            <person name="Tsomo N."/>
            <person name="Vallee D."/>
            <person name="Vassiliev H."/>
            <person name="Venkataraman V."/>
            <person name="Vinson J."/>
            <person name="Vo A."/>
            <person name="Wade C."/>
            <person name="Wang S."/>
            <person name="Wangchuk T."/>
            <person name="Wangdi T."/>
            <person name="Whittaker C."/>
            <person name="Wilkinson J."/>
            <person name="Wu Y."/>
            <person name="Wyman D."/>
            <person name="Yadav S."/>
            <person name="Yang S."/>
            <person name="Yang X."/>
            <person name="Yeager S."/>
            <person name="Yee E."/>
            <person name="Young G."/>
            <person name="Zainoun J."/>
            <person name="Zembeck L."/>
            <person name="Zimmer A."/>
            <person name="Zody M."/>
            <person name="Lander E."/>
        </authorList>
    </citation>
    <scope>NUCLEOTIDE SEQUENCE [LARGE SCALE GENOMIC DNA]</scope>
</reference>
<dbReference type="GO" id="GO:0003714">
    <property type="term" value="F:transcription corepressor activity"/>
    <property type="evidence" value="ECO:0007669"/>
    <property type="project" value="InterPro"/>
</dbReference>
<keyword evidence="3" id="KW-1185">Reference proteome</keyword>
<name>H2ZN67_CIOSA</name>
<dbReference type="PANTHER" id="PTHR46379:SF1">
    <property type="entry name" value="ZINC FINGER MYND DOMAIN-CONTAINING PROTEIN 11"/>
    <property type="match status" value="1"/>
</dbReference>
<reference evidence="2" key="2">
    <citation type="submission" date="2025-08" db="UniProtKB">
        <authorList>
            <consortium name="Ensembl"/>
        </authorList>
    </citation>
    <scope>IDENTIFICATION</scope>
</reference>
<accession>H2ZN67</accession>
<evidence type="ECO:0000313" key="3">
    <source>
        <dbReference type="Proteomes" id="UP000007875"/>
    </source>
</evidence>
<dbReference type="HOGENOM" id="CLU_2262799_0_0_1"/>
<dbReference type="Proteomes" id="UP000007875">
    <property type="component" value="Unassembled WGS sequence"/>
</dbReference>
<dbReference type="InterPro" id="IPR057053">
    <property type="entry name" value="MYND_ZMYND11_ZMYD8"/>
</dbReference>
<feature type="domain" description="ZMYND11/ZMYD8 MYND zinc finger" evidence="1">
    <location>
        <begin position="51"/>
        <end position="80"/>
    </location>
</feature>
<dbReference type="Pfam" id="PF24324">
    <property type="entry name" value="MYND_ZMYND11_ZMYD8"/>
    <property type="match status" value="1"/>
</dbReference>
<dbReference type="InParanoid" id="H2ZN67"/>
<proteinExistence type="predicted"/>
<dbReference type="AlphaFoldDB" id="H2ZN67"/>
<sequence>MRAAMIKASCDQQQAEIDFKTKLEAHYKEKFDELEASYKTKLKEAKTWKWCSLCGEKAELYCCQNNSYCSNACMRKHKKETETEYTDQTECYSSVSPCHSSVV</sequence>
<dbReference type="PANTHER" id="PTHR46379">
    <property type="entry name" value="ZINC FINGER MYND DOMAIN-CONTAINING"/>
    <property type="match status" value="1"/>
</dbReference>
<evidence type="ECO:0000259" key="1">
    <source>
        <dbReference type="Pfam" id="PF24324"/>
    </source>
</evidence>
<evidence type="ECO:0000313" key="2">
    <source>
        <dbReference type="Ensembl" id="ENSCSAVP00000019033.1"/>
    </source>
</evidence>
<dbReference type="GO" id="GO:0009966">
    <property type="term" value="P:regulation of signal transduction"/>
    <property type="evidence" value="ECO:0007669"/>
    <property type="project" value="TreeGrafter"/>
</dbReference>
<dbReference type="Ensembl" id="ENSCSAVT00000019240.1">
    <property type="protein sequence ID" value="ENSCSAVP00000019033.1"/>
    <property type="gene ID" value="ENSCSAVG00000011171.1"/>
</dbReference>